<evidence type="ECO:0000313" key="6">
    <source>
        <dbReference type="Proteomes" id="UP000663853"/>
    </source>
</evidence>
<name>A0A8H3HBZ5_9AGAM</name>
<dbReference type="AlphaFoldDB" id="A0A8H3HBZ5"/>
<evidence type="ECO:0000256" key="2">
    <source>
        <dbReference type="SAM" id="MobiDB-lite"/>
    </source>
</evidence>
<dbReference type="InterPro" id="IPR018466">
    <property type="entry name" value="Kre9/Knh1-like_N"/>
</dbReference>
<keyword evidence="1 3" id="KW-0732">Signal</keyword>
<dbReference type="Proteomes" id="UP000663853">
    <property type="component" value="Unassembled WGS sequence"/>
</dbReference>
<dbReference type="InterPro" id="IPR052982">
    <property type="entry name" value="SRP1/TIP1-like"/>
</dbReference>
<dbReference type="Pfam" id="PF10342">
    <property type="entry name" value="Kre9_KNH"/>
    <property type="match status" value="1"/>
</dbReference>
<evidence type="ECO:0000313" key="5">
    <source>
        <dbReference type="EMBL" id="CAE6499379.1"/>
    </source>
</evidence>
<sequence length="270" mass="26991">MLALGLAIVAGAVAGVVAAPNPTEPSGTSVFNVGQQCTIKWDPDTTSTWKNMNIQLMTGDNFNMIHLSTIAQNVDATTQTTYSYTCPDVTPNSAIYFYQFSSPTNVTDLLWTTRWTIASADGKTTPPTETTQPNGDKFPWGKGALVDPSTAVAPPSYLTNNQSNGSANTTSVVSASSAGPVVTSTTPGQVVTSIVVATSPAAAATTPAAGSSSHAAGSSSSSTRAASTGATTGASSSNSTGSTTTANGAATTTASGFAMIGALVAALGLF</sequence>
<evidence type="ECO:0000259" key="4">
    <source>
        <dbReference type="Pfam" id="PF10342"/>
    </source>
</evidence>
<proteinExistence type="predicted"/>
<feature type="domain" description="Yeast cell wall synthesis Kre9/Knh1-like N-terminal" evidence="4">
    <location>
        <begin position="25"/>
        <end position="117"/>
    </location>
</feature>
<feature type="compositionally biased region" description="Polar residues" evidence="2">
    <location>
        <begin position="125"/>
        <end position="134"/>
    </location>
</feature>
<dbReference type="PANTHER" id="PTHR40633:SF1">
    <property type="entry name" value="GPI ANCHORED SERINE-THREONINE RICH PROTEIN (AFU_ORTHOLOGUE AFUA_1G03630)"/>
    <property type="match status" value="1"/>
</dbReference>
<dbReference type="EMBL" id="CAJMXA010003511">
    <property type="protein sequence ID" value="CAE6499379.1"/>
    <property type="molecule type" value="Genomic_DNA"/>
</dbReference>
<evidence type="ECO:0000256" key="3">
    <source>
        <dbReference type="SAM" id="SignalP"/>
    </source>
</evidence>
<feature type="region of interest" description="Disordered" evidence="2">
    <location>
        <begin position="120"/>
        <end position="172"/>
    </location>
</feature>
<feature type="region of interest" description="Disordered" evidence="2">
    <location>
        <begin position="205"/>
        <end position="245"/>
    </location>
</feature>
<dbReference type="PANTHER" id="PTHR40633">
    <property type="entry name" value="MATRIX PROTEIN, PUTATIVE (AFU_ORTHOLOGUE AFUA_8G05410)-RELATED"/>
    <property type="match status" value="1"/>
</dbReference>
<feature type="signal peptide" evidence="3">
    <location>
        <begin position="1"/>
        <end position="18"/>
    </location>
</feature>
<organism evidence="5 6">
    <name type="scientific">Rhizoctonia solani</name>
    <dbReference type="NCBI Taxonomy" id="456999"/>
    <lineage>
        <taxon>Eukaryota</taxon>
        <taxon>Fungi</taxon>
        <taxon>Dikarya</taxon>
        <taxon>Basidiomycota</taxon>
        <taxon>Agaricomycotina</taxon>
        <taxon>Agaricomycetes</taxon>
        <taxon>Cantharellales</taxon>
        <taxon>Ceratobasidiaceae</taxon>
        <taxon>Rhizoctonia</taxon>
    </lineage>
</organism>
<gene>
    <name evidence="5" type="ORF">RDB_LOCUS110655</name>
</gene>
<protein>
    <recommendedName>
        <fullName evidence="4">Yeast cell wall synthesis Kre9/Knh1-like N-terminal domain-containing protein</fullName>
    </recommendedName>
</protein>
<evidence type="ECO:0000256" key="1">
    <source>
        <dbReference type="ARBA" id="ARBA00022729"/>
    </source>
</evidence>
<feature type="chain" id="PRO_5034780063" description="Yeast cell wall synthesis Kre9/Knh1-like N-terminal domain-containing protein" evidence="3">
    <location>
        <begin position="19"/>
        <end position="270"/>
    </location>
</feature>
<feature type="compositionally biased region" description="Polar residues" evidence="2">
    <location>
        <begin position="157"/>
        <end position="168"/>
    </location>
</feature>
<comment type="caution">
    <text evidence="5">The sequence shown here is derived from an EMBL/GenBank/DDBJ whole genome shotgun (WGS) entry which is preliminary data.</text>
</comment>
<reference evidence="5" key="1">
    <citation type="submission" date="2021-01" db="EMBL/GenBank/DDBJ databases">
        <authorList>
            <person name="Kaushik A."/>
        </authorList>
    </citation>
    <scope>NUCLEOTIDE SEQUENCE</scope>
    <source>
        <strain evidence="5">AG6-10EEA</strain>
    </source>
</reference>
<accession>A0A8H3HBZ5</accession>